<dbReference type="Proteomes" id="UP001066276">
    <property type="component" value="Chromosome 12"/>
</dbReference>
<evidence type="ECO:0000256" key="1">
    <source>
        <dbReference type="SAM" id="MobiDB-lite"/>
    </source>
</evidence>
<accession>A0AAV7L2Q9</accession>
<protein>
    <submittedName>
        <fullName evidence="2">Uncharacterized protein</fullName>
    </submittedName>
</protein>
<sequence>MALCSAPLESSAVVCFVTSGPRPTGRRVQKQKYVCREGGVARQINIQGEICWQEQLRQDIPGLLQAVQPVQSVSGRGRKPPGAGMPQRERREATAAGAFQGALLGPDVPCLLARDPRTLLPPIGGASHGPVSLLHFHGLQAAFPLRPN</sequence>
<evidence type="ECO:0000313" key="2">
    <source>
        <dbReference type="EMBL" id="KAJ1084775.1"/>
    </source>
</evidence>
<feature type="region of interest" description="Disordered" evidence="1">
    <location>
        <begin position="71"/>
        <end position="93"/>
    </location>
</feature>
<name>A0AAV7L2Q9_PLEWA</name>
<comment type="caution">
    <text evidence="2">The sequence shown here is derived from an EMBL/GenBank/DDBJ whole genome shotgun (WGS) entry which is preliminary data.</text>
</comment>
<gene>
    <name evidence="2" type="ORF">NDU88_004921</name>
</gene>
<evidence type="ECO:0000313" key="3">
    <source>
        <dbReference type="Proteomes" id="UP001066276"/>
    </source>
</evidence>
<dbReference type="AlphaFoldDB" id="A0AAV7L2Q9"/>
<proteinExistence type="predicted"/>
<organism evidence="2 3">
    <name type="scientific">Pleurodeles waltl</name>
    <name type="common">Iberian ribbed newt</name>
    <dbReference type="NCBI Taxonomy" id="8319"/>
    <lineage>
        <taxon>Eukaryota</taxon>
        <taxon>Metazoa</taxon>
        <taxon>Chordata</taxon>
        <taxon>Craniata</taxon>
        <taxon>Vertebrata</taxon>
        <taxon>Euteleostomi</taxon>
        <taxon>Amphibia</taxon>
        <taxon>Batrachia</taxon>
        <taxon>Caudata</taxon>
        <taxon>Salamandroidea</taxon>
        <taxon>Salamandridae</taxon>
        <taxon>Pleurodelinae</taxon>
        <taxon>Pleurodeles</taxon>
    </lineage>
</organism>
<dbReference type="EMBL" id="JANPWB010000016">
    <property type="protein sequence ID" value="KAJ1084775.1"/>
    <property type="molecule type" value="Genomic_DNA"/>
</dbReference>
<keyword evidence="3" id="KW-1185">Reference proteome</keyword>
<reference evidence="2" key="1">
    <citation type="journal article" date="2022" name="bioRxiv">
        <title>Sequencing and chromosome-scale assembly of the giantPleurodeles waltlgenome.</title>
        <authorList>
            <person name="Brown T."/>
            <person name="Elewa A."/>
            <person name="Iarovenko S."/>
            <person name="Subramanian E."/>
            <person name="Araus A.J."/>
            <person name="Petzold A."/>
            <person name="Susuki M."/>
            <person name="Suzuki K.-i.T."/>
            <person name="Hayashi T."/>
            <person name="Toyoda A."/>
            <person name="Oliveira C."/>
            <person name="Osipova E."/>
            <person name="Leigh N.D."/>
            <person name="Simon A."/>
            <person name="Yun M.H."/>
        </authorList>
    </citation>
    <scope>NUCLEOTIDE SEQUENCE</scope>
    <source>
        <strain evidence="2">20211129_DDA</strain>
        <tissue evidence="2">Liver</tissue>
    </source>
</reference>